<dbReference type="Pfam" id="PF05857">
    <property type="entry name" value="TraX"/>
    <property type="match status" value="1"/>
</dbReference>
<proteinExistence type="predicted"/>
<evidence type="ECO:0000256" key="1">
    <source>
        <dbReference type="SAM" id="Phobius"/>
    </source>
</evidence>
<accession>A0A9D1P3L4</accession>
<gene>
    <name evidence="2" type="ORF">IAB71_08980</name>
</gene>
<reference evidence="2" key="1">
    <citation type="submission" date="2020-10" db="EMBL/GenBank/DDBJ databases">
        <authorList>
            <person name="Gilroy R."/>
        </authorList>
    </citation>
    <scope>NUCLEOTIDE SEQUENCE</scope>
    <source>
        <strain evidence="2">CHK188-20938</strain>
    </source>
</reference>
<protein>
    <submittedName>
        <fullName evidence="2">Conjugal transfer protein TraX</fullName>
    </submittedName>
</protein>
<feature type="transmembrane region" description="Helical" evidence="1">
    <location>
        <begin position="184"/>
        <end position="204"/>
    </location>
</feature>
<evidence type="ECO:0000313" key="2">
    <source>
        <dbReference type="EMBL" id="HIV25889.1"/>
    </source>
</evidence>
<feature type="transmembrane region" description="Helical" evidence="1">
    <location>
        <begin position="45"/>
        <end position="65"/>
    </location>
</feature>
<feature type="transmembrane region" description="Helical" evidence="1">
    <location>
        <begin position="134"/>
        <end position="153"/>
    </location>
</feature>
<name>A0A9D1P3L4_9FIRM</name>
<feature type="transmembrane region" description="Helical" evidence="1">
    <location>
        <begin position="216"/>
        <end position="235"/>
    </location>
</feature>
<dbReference type="EMBL" id="DVOO01000027">
    <property type="protein sequence ID" value="HIV25889.1"/>
    <property type="molecule type" value="Genomic_DNA"/>
</dbReference>
<feature type="transmembrane region" description="Helical" evidence="1">
    <location>
        <begin position="103"/>
        <end position="122"/>
    </location>
</feature>
<feature type="transmembrane region" description="Helical" evidence="1">
    <location>
        <begin position="159"/>
        <end position="177"/>
    </location>
</feature>
<keyword evidence="1" id="KW-0812">Transmembrane</keyword>
<feature type="transmembrane region" description="Helical" evidence="1">
    <location>
        <begin position="77"/>
        <end position="97"/>
    </location>
</feature>
<dbReference type="Proteomes" id="UP000824169">
    <property type="component" value="Unassembled WGS sequence"/>
</dbReference>
<evidence type="ECO:0000313" key="3">
    <source>
        <dbReference type="Proteomes" id="UP000824169"/>
    </source>
</evidence>
<dbReference type="InterPro" id="IPR008875">
    <property type="entry name" value="TraX"/>
</dbReference>
<comment type="caution">
    <text evidence="2">The sequence shown here is derived from an EMBL/GenBank/DDBJ whole genome shotgun (WGS) entry which is preliminary data.</text>
</comment>
<organism evidence="2 3">
    <name type="scientific">Candidatus Scatomonas pullistercoris</name>
    <dbReference type="NCBI Taxonomy" id="2840920"/>
    <lineage>
        <taxon>Bacteria</taxon>
        <taxon>Bacillati</taxon>
        <taxon>Bacillota</taxon>
        <taxon>Clostridia</taxon>
        <taxon>Lachnospirales</taxon>
        <taxon>Lachnospiraceae</taxon>
        <taxon>Lachnospiraceae incertae sedis</taxon>
        <taxon>Candidatus Scatomonas</taxon>
    </lineage>
</organism>
<keyword evidence="1" id="KW-0472">Membrane</keyword>
<reference evidence="2" key="2">
    <citation type="journal article" date="2021" name="PeerJ">
        <title>Extensive microbial diversity within the chicken gut microbiome revealed by metagenomics and culture.</title>
        <authorList>
            <person name="Gilroy R."/>
            <person name="Ravi A."/>
            <person name="Getino M."/>
            <person name="Pursley I."/>
            <person name="Horton D.L."/>
            <person name="Alikhan N.F."/>
            <person name="Baker D."/>
            <person name="Gharbi K."/>
            <person name="Hall N."/>
            <person name="Watson M."/>
            <person name="Adriaenssens E.M."/>
            <person name="Foster-Nyarko E."/>
            <person name="Jarju S."/>
            <person name="Secka A."/>
            <person name="Antonio M."/>
            <person name="Oren A."/>
            <person name="Chaudhuri R.R."/>
            <person name="La Ragione R."/>
            <person name="Hildebrand F."/>
            <person name="Pallen M.J."/>
        </authorList>
    </citation>
    <scope>NUCLEOTIDE SEQUENCE</scope>
    <source>
        <strain evidence="2">CHK188-20938</strain>
    </source>
</reference>
<keyword evidence="1" id="KW-1133">Transmembrane helix</keyword>
<dbReference type="AlphaFoldDB" id="A0A9D1P3L4"/>
<sequence>MSAEFKPLTSAPVHLSGSTLKLTACAAMLTDHACKVFLSPGSPAYLLLSGLIGRIAFPLFCFLLVEGFLHTRSRIRYGRNLLLFALISEIPFDLAIYRRPFFLLHQNTLFTLFLALLMLVCLEKTCTKFSSRSSQAAAKLVIILAFAAAAWLLHTDYDALGIGAVAAIYLLRGYGFLSGIMGCLVLNLTSFSNAGAFLSLVPLACYSGRRGWKLKYAFYLFYPAHLLLLYLIRLFL</sequence>